<dbReference type="Pfam" id="PF00176">
    <property type="entry name" value="SNF2-rel_dom"/>
    <property type="match status" value="1"/>
</dbReference>
<dbReference type="InterPro" id="IPR038718">
    <property type="entry name" value="SNF2-like_sf"/>
</dbReference>
<keyword evidence="1" id="KW-0378">Hydrolase</keyword>
<comment type="caution">
    <text evidence="5">The sequence shown here is derived from an EMBL/GenBank/DDBJ whole genome shotgun (WGS) entry which is preliminary data.</text>
</comment>
<dbReference type="OrthoDB" id="413460at2759"/>
<dbReference type="GO" id="GO:0005524">
    <property type="term" value="F:ATP binding"/>
    <property type="evidence" value="ECO:0007669"/>
    <property type="project" value="InterPro"/>
</dbReference>
<dbReference type="Gene3D" id="3.40.50.10810">
    <property type="entry name" value="Tandem AAA-ATPase domain"/>
    <property type="match status" value="1"/>
</dbReference>
<proteinExistence type="predicted"/>
<sequence>MKRKMYFSVLYTKRSKKKHKSYLDGFIIVTNDRHVELQNEDGKKVTSERVGKLGGLKPGNTLEVSSWELEVQDHISEENFVSGRVFLKAAPQTISRRIPTKRRPFKPLKPKSMNCQNQNTGSTPLHDPLAPNAFILSPTQAKHSDSTIPVLLDPYLARRMRAHQKDGVMFLYRCVTGMLAVDDTTRQGAILADEMGLGKSLQAIALIWTLLKQGPTGFPLVKKAIVVCPASLVNNWVNEVKKWLGPERLEPIGVESGNSSFESKQGLAAFVNGNVKKLLIISYEMFRSYAEHLYRSGCGLVICDEGHRLKSSQGNKTIDALRNLPCRRRVILTGTPVQNDLDEFFAVCDFVNPGCLGTLQSFRNVFANPIIASKDSNATHSNQRIGEARAQELSRVTSTFVLRRTSDILEQYLPPKTETAIFCRLVPEQEKAYESEAKSRYTDIDSTRFSVALSAINYLRKICSHPALIAKDEDRQTDSFEYKGQCDGYFDVSHSSKLLIAMSICEACMSVNDRVIVVSNFTTTLDLVQDALTRRRVKYCRLDGSTNVSHRGDIVHKFNKGRLGDVFLLSAKAGGVGLNLIGANRLILFDPDWNPATDLQAMARVWRDGQKKPVFVYRLLCTGTIEEKIFQRQLFKGELKCAVDGDGDDGISPSGAFGGKEGNFSAEQLKDLFQYHRHLRFCDTLQVLENSQLLTKKDDRSDDNHEFDDKKRKPREDNTSLLKRFSQYRRIIEEESVEVENLVMCEEDDVLNTALNADLSTHGLVSYLYTNKSGNRHENELRNDIFDNDERYKLGERGMDTGVGTKRKLPKLFDSESEASSDEDVEKAMAMLNTEREKRYKQSKTMGRLSEGILVLDEKVPSGIANELNDRSTNQDIGAAPRTEENERNEKEWDAALDTLSVDYAESVGQENTGHDGSTR</sequence>
<dbReference type="Gene3D" id="3.40.50.300">
    <property type="entry name" value="P-loop containing nucleotide triphosphate hydrolases"/>
    <property type="match status" value="1"/>
</dbReference>
<dbReference type="InterPro" id="IPR001650">
    <property type="entry name" value="Helicase_C-like"/>
</dbReference>
<evidence type="ECO:0000259" key="4">
    <source>
        <dbReference type="PROSITE" id="PS51194"/>
    </source>
</evidence>
<organism evidence="5 6">
    <name type="scientific">Gracilariopsis chorda</name>
    <dbReference type="NCBI Taxonomy" id="448386"/>
    <lineage>
        <taxon>Eukaryota</taxon>
        <taxon>Rhodophyta</taxon>
        <taxon>Florideophyceae</taxon>
        <taxon>Rhodymeniophycidae</taxon>
        <taxon>Gracilariales</taxon>
        <taxon>Gracilariaceae</taxon>
        <taxon>Gracilariopsis</taxon>
    </lineage>
</organism>
<feature type="domain" description="Helicase ATP-binding" evidence="3">
    <location>
        <begin position="180"/>
        <end position="354"/>
    </location>
</feature>
<dbReference type="PROSITE" id="PS51192">
    <property type="entry name" value="HELICASE_ATP_BIND_1"/>
    <property type="match status" value="1"/>
</dbReference>
<feature type="region of interest" description="Disordered" evidence="2">
    <location>
        <begin position="865"/>
        <end position="920"/>
    </location>
</feature>
<dbReference type="CDD" id="cd18004">
    <property type="entry name" value="DEXHc_RAD54"/>
    <property type="match status" value="1"/>
</dbReference>
<dbReference type="GO" id="GO:0016787">
    <property type="term" value="F:hydrolase activity"/>
    <property type="evidence" value="ECO:0007669"/>
    <property type="project" value="UniProtKB-KW"/>
</dbReference>
<dbReference type="GO" id="GO:0000724">
    <property type="term" value="P:double-strand break repair via homologous recombination"/>
    <property type="evidence" value="ECO:0007669"/>
    <property type="project" value="TreeGrafter"/>
</dbReference>
<protein>
    <submittedName>
        <fullName evidence="5">DNA repair and recombination protein RAD54B</fullName>
    </submittedName>
</protein>
<accession>A0A2V3J1Z5</accession>
<dbReference type="AlphaFoldDB" id="A0A2V3J1Z5"/>
<evidence type="ECO:0000313" key="6">
    <source>
        <dbReference type="Proteomes" id="UP000247409"/>
    </source>
</evidence>
<dbReference type="Gene3D" id="1.20.120.850">
    <property type="entry name" value="SWI2/SNF2 ATPases, N-terminal domain"/>
    <property type="match status" value="1"/>
</dbReference>
<dbReference type="InterPro" id="IPR027417">
    <property type="entry name" value="P-loop_NTPase"/>
</dbReference>
<dbReference type="FunFam" id="3.40.50.10810:FF:000020">
    <property type="entry name" value="DNA repair and recombination protein RAD54B"/>
    <property type="match status" value="1"/>
</dbReference>
<dbReference type="STRING" id="448386.A0A2V3J1Z5"/>
<dbReference type="PANTHER" id="PTHR45629:SF7">
    <property type="entry name" value="DNA EXCISION REPAIR PROTEIN ERCC-6-RELATED"/>
    <property type="match status" value="1"/>
</dbReference>
<dbReference type="GO" id="GO:0015616">
    <property type="term" value="F:DNA translocase activity"/>
    <property type="evidence" value="ECO:0007669"/>
    <property type="project" value="TreeGrafter"/>
</dbReference>
<dbReference type="EMBL" id="NBIV01000014">
    <property type="protein sequence ID" value="PXF48375.1"/>
    <property type="molecule type" value="Genomic_DNA"/>
</dbReference>
<reference evidence="5 6" key="1">
    <citation type="journal article" date="2018" name="Mol. Biol. Evol.">
        <title>Analysis of the draft genome of the red seaweed Gracilariopsis chorda provides insights into genome size evolution in Rhodophyta.</title>
        <authorList>
            <person name="Lee J."/>
            <person name="Yang E.C."/>
            <person name="Graf L."/>
            <person name="Yang J.H."/>
            <person name="Qiu H."/>
            <person name="Zel Zion U."/>
            <person name="Chan C.X."/>
            <person name="Stephens T.G."/>
            <person name="Weber A.P.M."/>
            <person name="Boo G.H."/>
            <person name="Boo S.M."/>
            <person name="Kim K.M."/>
            <person name="Shin Y."/>
            <person name="Jung M."/>
            <person name="Lee S.J."/>
            <person name="Yim H.S."/>
            <person name="Lee J.H."/>
            <person name="Bhattacharya D."/>
            <person name="Yoon H.S."/>
        </authorList>
    </citation>
    <scope>NUCLEOTIDE SEQUENCE [LARGE SCALE GENOMIC DNA]</scope>
    <source>
        <strain evidence="5 6">SKKU-2015</strain>
        <tissue evidence="5">Whole body</tissue>
    </source>
</reference>
<dbReference type="PROSITE" id="PS51194">
    <property type="entry name" value="HELICASE_CTER"/>
    <property type="match status" value="1"/>
</dbReference>
<gene>
    <name evidence="5" type="ORF">BWQ96_01835</name>
</gene>
<dbReference type="PANTHER" id="PTHR45629">
    <property type="entry name" value="SNF2/RAD54 FAMILY MEMBER"/>
    <property type="match status" value="1"/>
</dbReference>
<dbReference type="InterPro" id="IPR000330">
    <property type="entry name" value="SNF2_N"/>
</dbReference>
<dbReference type="InterPro" id="IPR049730">
    <property type="entry name" value="SNF2/RAD54-like_C"/>
</dbReference>
<feature type="compositionally biased region" description="Basic and acidic residues" evidence="2">
    <location>
        <begin position="882"/>
        <end position="894"/>
    </location>
</feature>
<keyword evidence="6" id="KW-1185">Reference proteome</keyword>
<dbReference type="InterPro" id="IPR050496">
    <property type="entry name" value="SNF2_RAD54_helicase_repair"/>
</dbReference>
<dbReference type="SUPFAM" id="SSF52540">
    <property type="entry name" value="P-loop containing nucleoside triphosphate hydrolases"/>
    <property type="match status" value="2"/>
</dbReference>
<dbReference type="GO" id="GO:0005634">
    <property type="term" value="C:nucleus"/>
    <property type="evidence" value="ECO:0007669"/>
    <property type="project" value="TreeGrafter"/>
</dbReference>
<name>A0A2V3J1Z5_9FLOR</name>
<dbReference type="CDD" id="cd18793">
    <property type="entry name" value="SF2_C_SNF"/>
    <property type="match status" value="1"/>
</dbReference>
<evidence type="ECO:0000256" key="2">
    <source>
        <dbReference type="SAM" id="MobiDB-lite"/>
    </source>
</evidence>
<dbReference type="Pfam" id="PF00271">
    <property type="entry name" value="Helicase_C"/>
    <property type="match status" value="1"/>
</dbReference>
<feature type="domain" description="Helicase C-terminal" evidence="4">
    <location>
        <begin position="503"/>
        <end position="650"/>
    </location>
</feature>
<feature type="region of interest" description="Disordered" evidence="2">
    <location>
        <begin position="698"/>
        <end position="718"/>
    </location>
</feature>
<evidence type="ECO:0000259" key="3">
    <source>
        <dbReference type="PROSITE" id="PS51192"/>
    </source>
</evidence>
<dbReference type="Proteomes" id="UP000247409">
    <property type="component" value="Unassembled WGS sequence"/>
</dbReference>
<evidence type="ECO:0000313" key="5">
    <source>
        <dbReference type="EMBL" id="PXF48375.1"/>
    </source>
</evidence>
<dbReference type="InterPro" id="IPR014001">
    <property type="entry name" value="Helicase_ATP-bd"/>
</dbReference>
<dbReference type="InterPro" id="IPR018838">
    <property type="entry name" value="ZGRF1-like_N"/>
</dbReference>
<dbReference type="GO" id="GO:0007131">
    <property type="term" value="P:reciprocal meiotic recombination"/>
    <property type="evidence" value="ECO:0007669"/>
    <property type="project" value="TreeGrafter"/>
</dbReference>
<dbReference type="Pfam" id="PF10382">
    <property type="entry name" value="ZGRF1-like_N"/>
    <property type="match status" value="1"/>
</dbReference>
<dbReference type="SMART" id="SM00490">
    <property type="entry name" value="HELICc"/>
    <property type="match status" value="1"/>
</dbReference>
<evidence type="ECO:0000256" key="1">
    <source>
        <dbReference type="ARBA" id="ARBA00022801"/>
    </source>
</evidence>
<dbReference type="SMART" id="SM00487">
    <property type="entry name" value="DEXDc"/>
    <property type="match status" value="1"/>
</dbReference>